<sequence>MPITNISDSFTIHIIPEYDDEVTTSRFANEADFEEWFSNIAQKHANWSLRQSWTNEKAKSFLGQSLAITLRLNTIKTKKSIKIEEHVNQNMVWKSIKDFRRMDEARLLQIEQNDISSSFSPSLRISYYDVRDVINARLMKLRGRAILELVEKGAKTLLKVHEDGPFFASWAAKWQMKVFVTDHEIIPTLRQWLNWLKDNVNLNVKRIMVDCSPTEIAAIREVFDNHIKRSWETHIKRDVKINKSTQETKLVRDDARANLNSMMYSETPEVFNLAHQLFLVENEESEVFLVYFSSLWLPKKELWFKAWRQVIIIAYCSS</sequence>
<accession>A0A1X0R3H6</accession>
<dbReference type="AlphaFoldDB" id="A0A1X0R3H6"/>
<dbReference type="Proteomes" id="UP000242414">
    <property type="component" value="Unassembled WGS sequence"/>
</dbReference>
<organism evidence="1">
    <name type="scientific">Rhizopus microsporus var. microsporus</name>
    <dbReference type="NCBI Taxonomy" id="86635"/>
    <lineage>
        <taxon>Eukaryota</taxon>
        <taxon>Fungi</taxon>
        <taxon>Fungi incertae sedis</taxon>
        <taxon>Mucoromycota</taxon>
        <taxon>Mucoromycotina</taxon>
        <taxon>Mucoromycetes</taxon>
        <taxon>Mucorales</taxon>
        <taxon>Mucorineae</taxon>
        <taxon>Rhizopodaceae</taxon>
        <taxon>Rhizopus</taxon>
    </lineage>
</organism>
<evidence type="ECO:0000313" key="1">
    <source>
        <dbReference type="EMBL" id="ORE06597.1"/>
    </source>
</evidence>
<dbReference type="EMBL" id="KV921920">
    <property type="protein sequence ID" value="ORE06597.1"/>
    <property type="molecule type" value="Genomic_DNA"/>
</dbReference>
<protein>
    <submittedName>
        <fullName evidence="1">Uncharacterized protein</fullName>
    </submittedName>
</protein>
<proteinExistence type="predicted"/>
<reference evidence="1" key="1">
    <citation type="journal article" date="2016" name="Proc. Natl. Acad. Sci. U.S.A.">
        <title>Lipid metabolic changes in an early divergent fungus govern the establishment of a mutualistic symbiosis with endobacteria.</title>
        <authorList>
            <person name="Lastovetsky O.A."/>
            <person name="Gaspar M.L."/>
            <person name="Mondo S.J."/>
            <person name="LaButti K.M."/>
            <person name="Sandor L."/>
            <person name="Grigoriev I.V."/>
            <person name="Henry S.A."/>
            <person name="Pawlowska T.E."/>
        </authorList>
    </citation>
    <scope>NUCLEOTIDE SEQUENCE [LARGE SCALE GENOMIC DNA]</scope>
    <source>
        <strain evidence="1">ATCC 52814</strain>
    </source>
</reference>
<dbReference type="VEuPathDB" id="FungiDB:BCV72DRAFT_262645"/>
<gene>
    <name evidence="1" type="ORF">BCV72DRAFT_262645</name>
</gene>
<name>A0A1X0R3H6_RHIZD</name>